<evidence type="ECO:0000313" key="2">
    <source>
        <dbReference type="Proteomes" id="UP000235965"/>
    </source>
</evidence>
<dbReference type="PANTHER" id="PTHR47326:SF1">
    <property type="entry name" value="HTH PSQ-TYPE DOMAIN-CONTAINING PROTEIN"/>
    <property type="match status" value="1"/>
</dbReference>
<dbReference type="AlphaFoldDB" id="A0A2J7PPA2"/>
<comment type="caution">
    <text evidence="1">The sequence shown here is derived from an EMBL/GenBank/DDBJ whole genome shotgun (WGS) entry which is preliminary data.</text>
</comment>
<dbReference type="PANTHER" id="PTHR47326">
    <property type="entry name" value="TRANSPOSABLE ELEMENT TC3 TRANSPOSASE-LIKE PROTEIN"/>
    <property type="match status" value="1"/>
</dbReference>
<organism evidence="1 2">
    <name type="scientific">Cryptotermes secundus</name>
    <dbReference type="NCBI Taxonomy" id="105785"/>
    <lineage>
        <taxon>Eukaryota</taxon>
        <taxon>Metazoa</taxon>
        <taxon>Ecdysozoa</taxon>
        <taxon>Arthropoda</taxon>
        <taxon>Hexapoda</taxon>
        <taxon>Insecta</taxon>
        <taxon>Pterygota</taxon>
        <taxon>Neoptera</taxon>
        <taxon>Polyneoptera</taxon>
        <taxon>Dictyoptera</taxon>
        <taxon>Blattodea</taxon>
        <taxon>Blattoidea</taxon>
        <taxon>Termitoidae</taxon>
        <taxon>Kalotermitidae</taxon>
        <taxon>Cryptotermitinae</taxon>
        <taxon>Cryptotermes</taxon>
    </lineage>
</organism>
<dbReference type="Gene3D" id="3.30.420.10">
    <property type="entry name" value="Ribonuclease H-like superfamily/Ribonuclease H"/>
    <property type="match status" value="1"/>
</dbReference>
<dbReference type="Proteomes" id="UP000235965">
    <property type="component" value="Unassembled WGS sequence"/>
</dbReference>
<protein>
    <submittedName>
        <fullName evidence="1">Uncharacterized protein</fullName>
    </submittedName>
</protein>
<gene>
    <name evidence="1" type="ORF">B7P43_G01821</name>
</gene>
<dbReference type="STRING" id="105785.A0A2J7PPA2"/>
<dbReference type="InParanoid" id="A0A2J7PPA2"/>
<sequence>MVLWNIFSCAVRYVLNKTYLDLWVGRGGATAWPPCSPDLNPLDFYLWGHLKPLVHADPVDNEEALHHRIVDDYQIIRNYPVISEQMWQSMVRRAEVCIYYKCTLSAVTHKLNVYGHVLI</sequence>
<dbReference type="GO" id="GO:0003676">
    <property type="term" value="F:nucleic acid binding"/>
    <property type="evidence" value="ECO:0007669"/>
    <property type="project" value="InterPro"/>
</dbReference>
<dbReference type="InterPro" id="IPR036397">
    <property type="entry name" value="RNaseH_sf"/>
</dbReference>
<keyword evidence="2" id="KW-1185">Reference proteome</keyword>
<dbReference type="EMBL" id="NEVH01023278">
    <property type="protein sequence ID" value="PNF18173.1"/>
    <property type="molecule type" value="Genomic_DNA"/>
</dbReference>
<reference evidence="1 2" key="1">
    <citation type="submission" date="2017-12" db="EMBL/GenBank/DDBJ databases">
        <title>Hemimetabolous genomes reveal molecular basis of termite eusociality.</title>
        <authorList>
            <person name="Harrison M.C."/>
            <person name="Jongepier E."/>
            <person name="Robertson H.M."/>
            <person name="Arning N."/>
            <person name="Bitard-Feildel T."/>
            <person name="Chao H."/>
            <person name="Childers C.P."/>
            <person name="Dinh H."/>
            <person name="Doddapaneni H."/>
            <person name="Dugan S."/>
            <person name="Gowin J."/>
            <person name="Greiner C."/>
            <person name="Han Y."/>
            <person name="Hu H."/>
            <person name="Hughes D.S.T."/>
            <person name="Huylmans A.-K."/>
            <person name="Kemena C."/>
            <person name="Kremer L.P.M."/>
            <person name="Lee S.L."/>
            <person name="Lopez-Ezquerra A."/>
            <person name="Mallet L."/>
            <person name="Monroy-Kuhn J.M."/>
            <person name="Moser A."/>
            <person name="Murali S.C."/>
            <person name="Muzny D.M."/>
            <person name="Otani S."/>
            <person name="Piulachs M.-D."/>
            <person name="Poelchau M."/>
            <person name="Qu J."/>
            <person name="Schaub F."/>
            <person name="Wada-Katsumata A."/>
            <person name="Worley K.C."/>
            <person name="Xie Q."/>
            <person name="Ylla G."/>
            <person name="Poulsen M."/>
            <person name="Gibbs R.A."/>
            <person name="Schal C."/>
            <person name="Richards S."/>
            <person name="Belles X."/>
            <person name="Korb J."/>
            <person name="Bornberg-Bauer E."/>
        </authorList>
    </citation>
    <scope>NUCLEOTIDE SEQUENCE [LARGE SCALE GENOMIC DNA]</scope>
    <source>
        <tissue evidence="1">Whole body</tissue>
    </source>
</reference>
<name>A0A2J7PPA2_9NEOP</name>
<proteinExistence type="predicted"/>
<accession>A0A2J7PPA2</accession>
<evidence type="ECO:0000313" key="1">
    <source>
        <dbReference type="EMBL" id="PNF18173.1"/>
    </source>
</evidence>